<protein>
    <submittedName>
        <fullName evidence="1">Uncharacterized protein</fullName>
    </submittedName>
</protein>
<organism evidence="1 2">
    <name type="scientific">Nocardia otitidiscaviarum</name>
    <dbReference type="NCBI Taxonomy" id="1823"/>
    <lineage>
        <taxon>Bacteria</taxon>
        <taxon>Bacillati</taxon>
        <taxon>Actinomycetota</taxon>
        <taxon>Actinomycetes</taxon>
        <taxon>Mycobacteriales</taxon>
        <taxon>Nocardiaceae</taxon>
        <taxon>Nocardia</taxon>
    </lineage>
</organism>
<reference evidence="1 2" key="1">
    <citation type="submission" date="2018-06" db="EMBL/GenBank/DDBJ databases">
        <authorList>
            <consortium name="Pathogen Informatics"/>
            <person name="Doyle S."/>
        </authorList>
    </citation>
    <scope>NUCLEOTIDE SEQUENCE [LARGE SCALE GENOMIC DNA]</scope>
    <source>
        <strain evidence="1 2">NCTC1934</strain>
    </source>
</reference>
<dbReference type="AlphaFoldDB" id="A0A378Y7V2"/>
<dbReference type="EMBL" id="UGRY01000002">
    <property type="protein sequence ID" value="SUA73295.1"/>
    <property type="molecule type" value="Genomic_DNA"/>
</dbReference>
<proteinExistence type="predicted"/>
<name>A0A378Y7V2_9NOCA</name>
<keyword evidence="2" id="KW-1185">Reference proteome</keyword>
<gene>
    <name evidence="1" type="ORF">NCTC1934_00732</name>
</gene>
<evidence type="ECO:0000313" key="1">
    <source>
        <dbReference type="EMBL" id="SUA73295.1"/>
    </source>
</evidence>
<sequence>MRFDCLSHRNREWGRSNPGLAMQVHINCHLDACHTKAAAWSALVDAGKIGPDSNRPVRTEP</sequence>
<evidence type="ECO:0000313" key="2">
    <source>
        <dbReference type="Proteomes" id="UP000255467"/>
    </source>
</evidence>
<accession>A0A378Y7V2</accession>
<dbReference type="Proteomes" id="UP000255467">
    <property type="component" value="Unassembled WGS sequence"/>
</dbReference>
<dbReference type="STRING" id="1406858.GCA_000710895_01249"/>